<comment type="caution">
    <text evidence="2">The sequence shown here is derived from an EMBL/GenBank/DDBJ whole genome shotgun (WGS) entry which is preliminary data.</text>
</comment>
<dbReference type="PANTHER" id="PTHR48050">
    <property type="entry name" value="STEROL 3-BETA-GLUCOSYLTRANSFERASE"/>
    <property type="match status" value="1"/>
</dbReference>
<dbReference type="AlphaFoldDB" id="K2ST33"/>
<accession>K2ST33</accession>
<evidence type="ECO:0000256" key="1">
    <source>
        <dbReference type="ARBA" id="ARBA00022679"/>
    </source>
</evidence>
<dbReference type="SUPFAM" id="SSF53756">
    <property type="entry name" value="UDP-Glycosyltransferase/glycogen phosphorylase"/>
    <property type="match status" value="1"/>
</dbReference>
<keyword evidence="1 2" id="KW-0808">Transferase</keyword>
<dbReference type="VEuPathDB" id="FungiDB:MPH_02802"/>
<dbReference type="HOGENOM" id="CLU_1644035_0_0_1"/>
<dbReference type="eggNOG" id="KOG1192">
    <property type="taxonomic scope" value="Eukaryota"/>
</dbReference>
<organism evidence="2 3">
    <name type="scientific">Macrophomina phaseolina (strain MS6)</name>
    <name type="common">Charcoal rot fungus</name>
    <dbReference type="NCBI Taxonomy" id="1126212"/>
    <lineage>
        <taxon>Eukaryota</taxon>
        <taxon>Fungi</taxon>
        <taxon>Dikarya</taxon>
        <taxon>Ascomycota</taxon>
        <taxon>Pezizomycotina</taxon>
        <taxon>Dothideomycetes</taxon>
        <taxon>Dothideomycetes incertae sedis</taxon>
        <taxon>Botryosphaeriales</taxon>
        <taxon>Botryosphaeriaceae</taxon>
        <taxon>Macrophomina</taxon>
    </lineage>
</organism>
<proteinExistence type="predicted"/>
<name>K2ST33_MACPH</name>
<dbReference type="OrthoDB" id="3648554at2759"/>
<protein>
    <submittedName>
        <fullName evidence="2">UDP-glucuronosyl/UDP-glucosyltransferase</fullName>
    </submittedName>
</protein>
<dbReference type="InterPro" id="IPR050426">
    <property type="entry name" value="Glycosyltransferase_28"/>
</dbReference>
<dbReference type="Proteomes" id="UP000007129">
    <property type="component" value="Unassembled WGS sequence"/>
</dbReference>
<gene>
    <name evidence="2" type="ORF">MPH_02802</name>
</gene>
<dbReference type="STRING" id="1126212.K2ST33"/>
<dbReference type="PANTHER" id="PTHR48050:SF27">
    <property type="entry name" value="GLUCOSYLTRANSFERASE, PUTATIVE (AFU_ORTHOLOGUE AFUA_7G04880)-RELATED"/>
    <property type="match status" value="1"/>
</dbReference>
<evidence type="ECO:0000313" key="3">
    <source>
        <dbReference type="Proteomes" id="UP000007129"/>
    </source>
</evidence>
<dbReference type="EMBL" id="AHHD01000102">
    <property type="protein sequence ID" value="EKG19875.1"/>
    <property type="molecule type" value="Genomic_DNA"/>
</dbReference>
<reference evidence="2 3" key="1">
    <citation type="journal article" date="2012" name="BMC Genomics">
        <title>Tools to kill: Genome of one of the most destructive plant pathogenic fungi Macrophomina phaseolina.</title>
        <authorList>
            <person name="Islam M.S."/>
            <person name="Haque M.S."/>
            <person name="Islam M.M."/>
            <person name="Emdad E.M."/>
            <person name="Halim A."/>
            <person name="Hossen Q.M.M."/>
            <person name="Hossain M.Z."/>
            <person name="Ahmed B."/>
            <person name="Rahim S."/>
            <person name="Rahman M.S."/>
            <person name="Alam M.M."/>
            <person name="Hou S."/>
            <person name="Wan X."/>
            <person name="Saito J.A."/>
            <person name="Alam M."/>
        </authorList>
    </citation>
    <scope>NUCLEOTIDE SEQUENCE [LARGE SCALE GENOMIC DNA]</scope>
    <source>
        <strain evidence="2 3">MS6</strain>
    </source>
</reference>
<sequence>MAYMVKNPGLIPSMKSLQRGDIQKKRAMVKDMLQGCWKSYVCGFFFRDPPDYKPSDDLDKFLRSGPPPVYIGFGSIVLENAQHMSEVILEAVRTTGVRAIISRGWSKLDGPPDENIFFLGDCPHEWLFQHVAAVVHHGGAGTTACGLLNARPTTIVPFFGE</sequence>
<evidence type="ECO:0000313" key="2">
    <source>
        <dbReference type="EMBL" id="EKG19875.1"/>
    </source>
</evidence>
<dbReference type="GO" id="GO:0016906">
    <property type="term" value="F:sterol 3-beta-glucosyltransferase activity"/>
    <property type="evidence" value="ECO:0007669"/>
    <property type="project" value="UniProtKB-ARBA"/>
</dbReference>
<dbReference type="InParanoid" id="K2ST33"/>
<dbReference type="Gene3D" id="3.40.50.2000">
    <property type="entry name" value="Glycogen Phosphorylase B"/>
    <property type="match status" value="2"/>
</dbReference>
<dbReference type="CDD" id="cd03784">
    <property type="entry name" value="GT1_Gtf-like"/>
    <property type="match status" value="1"/>
</dbReference>
<dbReference type="InterPro" id="IPR002213">
    <property type="entry name" value="UDP_glucos_trans"/>
</dbReference>
<dbReference type="FunFam" id="3.40.50.2000:FF:000009">
    <property type="entry name" value="Sterol 3-beta-glucosyltransferase UGT80A2"/>
    <property type="match status" value="1"/>
</dbReference>